<feature type="active site" description="Proton acceptor" evidence="5">
    <location>
        <position position="589"/>
    </location>
</feature>
<feature type="domain" description="Glucose-methanol-choline oxidoreductase N-terminal" evidence="8">
    <location>
        <begin position="299"/>
        <end position="313"/>
    </location>
</feature>
<dbReference type="GO" id="GO:0016614">
    <property type="term" value="F:oxidoreductase activity, acting on CH-OH group of donors"/>
    <property type="evidence" value="ECO:0007669"/>
    <property type="project" value="InterPro"/>
</dbReference>
<dbReference type="GO" id="GO:0050660">
    <property type="term" value="F:flavin adenine dinucleotide binding"/>
    <property type="evidence" value="ECO:0007669"/>
    <property type="project" value="InterPro"/>
</dbReference>
<dbReference type="AlphaFoldDB" id="A0AAD6XG62"/>
<dbReference type="Gene3D" id="3.30.560.10">
    <property type="entry name" value="Glucose Oxidase, domain 3"/>
    <property type="match status" value="1"/>
</dbReference>
<evidence type="ECO:0000256" key="5">
    <source>
        <dbReference type="PIRSR" id="PIRSR000137-1"/>
    </source>
</evidence>
<feature type="region of interest" description="Disordered" evidence="7">
    <location>
        <begin position="1"/>
        <end position="27"/>
    </location>
</feature>
<dbReference type="PROSITE" id="PS00624">
    <property type="entry name" value="GMC_OXRED_2"/>
    <property type="match status" value="1"/>
</dbReference>
<dbReference type="Proteomes" id="UP001222325">
    <property type="component" value="Unassembled WGS sequence"/>
</dbReference>
<feature type="binding site" evidence="6">
    <location>
        <begin position="543"/>
        <end position="544"/>
    </location>
    <ligand>
        <name>FAD</name>
        <dbReference type="ChEBI" id="CHEBI:57692"/>
    </ligand>
</feature>
<dbReference type="SUPFAM" id="SSF51905">
    <property type="entry name" value="FAD/NAD(P)-binding domain"/>
    <property type="match status" value="1"/>
</dbReference>
<protein>
    <submittedName>
        <fullName evidence="9">GMC oxidoreductase</fullName>
    </submittedName>
</protein>
<dbReference type="PANTHER" id="PTHR11552:SF147">
    <property type="entry name" value="CHOLINE DEHYDROGENASE, MITOCHONDRIAL"/>
    <property type="match status" value="1"/>
</dbReference>
<feature type="binding site" evidence="6">
    <location>
        <begin position="122"/>
        <end position="125"/>
    </location>
    <ligand>
        <name>FAD</name>
        <dbReference type="ChEBI" id="CHEBI:57692"/>
    </ligand>
</feature>
<evidence type="ECO:0000313" key="9">
    <source>
        <dbReference type="EMBL" id="KAJ7076687.1"/>
    </source>
</evidence>
<sequence>MGTSSSLLSNAQQFGTPVTEPTSGLQPKRNSWKTYDYIICGGGTAGCVLASRLSENPDITVLLIEAGNSNRGNLLARIPLAFTQLFATAVNWKYKTVPQAGLNNREMSWDRGKILGGSSSMNASVYQRCAPEDFSKWVEAGAAGWDAAEMDRYFNKAEKYSPNPDFPHIDGVLHGSSGLSETRYGPFAPICSQIIDASVAVGIPQIPEMNAGKGPAGVSNFAGSVDPRGERSSAATAYLTSDVLRRPNLTVAVDTAITRIVLEEKKGEETPRATGVLMTAKNGKLFAAAAKHEVILSTGTVVTPQLLMVSGIGPADELKKHNIPVLRDLPFVGKNLLDHFSAGSLVVRAKPGTTWDNILSPFGGLVALGKWLLYGSGPMASIAAPVGVFVHSDMVLDSATEDGKVLDLSSSPSTAPDIEIFFAPLIVVNNGSTKTPGHSGLTIGCIAINPASSGTITLASSNMRDHPVIDPKYLSNEQDLKVLIKATRLAMRIARAAPLSGAMDLPKDSQDSSTFFWPGDANPDTVTDEELTAWIKRNGQTAWHPVSTSSAKMGASPTTSVVDAQLRVHGVAGLRVVDASVFPTQVSGHPCAVVIAVAEKAADLIKAAQ</sequence>
<dbReference type="Pfam" id="PF05199">
    <property type="entry name" value="GMC_oxred_C"/>
    <property type="match status" value="1"/>
</dbReference>
<reference evidence="9" key="1">
    <citation type="submission" date="2023-03" db="EMBL/GenBank/DDBJ databases">
        <title>Massive genome expansion in bonnet fungi (Mycena s.s.) driven by repeated elements and novel gene families across ecological guilds.</title>
        <authorList>
            <consortium name="Lawrence Berkeley National Laboratory"/>
            <person name="Harder C.B."/>
            <person name="Miyauchi S."/>
            <person name="Viragh M."/>
            <person name="Kuo A."/>
            <person name="Thoen E."/>
            <person name="Andreopoulos B."/>
            <person name="Lu D."/>
            <person name="Skrede I."/>
            <person name="Drula E."/>
            <person name="Henrissat B."/>
            <person name="Morin E."/>
            <person name="Kohler A."/>
            <person name="Barry K."/>
            <person name="LaButti K."/>
            <person name="Morin E."/>
            <person name="Salamov A."/>
            <person name="Lipzen A."/>
            <person name="Mereny Z."/>
            <person name="Hegedus B."/>
            <person name="Baldrian P."/>
            <person name="Stursova M."/>
            <person name="Weitz H."/>
            <person name="Taylor A."/>
            <person name="Grigoriev I.V."/>
            <person name="Nagy L.G."/>
            <person name="Martin F."/>
            <person name="Kauserud H."/>
        </authorList>
    </citation>
    <scope>NUCLEOTIDE SEQUENCE</scope>
    <source>
        <strain evidence="9">CBHHK173m</strain>
    </source>
</reference>
<keyword evidence="10" id="KW-1185">Reference proteome</keyword>
<dbReference type="PIRSF" id="PIRSF000137">
    <property type="entry name" value="Alcohol_oxidase"/>
    <property type="match status" value="1"/>
</dbReference>
<feature type="active site" description="Proton donor" evidence="5">
    <location>
        <position position="544"/>
    </location>
</feature>
<gene>
    <name evidence="9" type="ORF">B0H15DRAFT_893179</name>
</gene>
<evidence type="ECO:0000256" key="7">
    <source>
        <dbReference type="SAM" id="MobiDB-lite"/>
    </source>
</evidence>
<proteinExistence type="inferred from homology"/>
<dbReference type="Gene3D" id="3.50.50.60">
    <property type="entry name" value="FAD/NAD(P)-binding domain"/>
    <property type="match status" value="1"/>
</dbReference>
<evidence type="ECO:0000256" key="2">
    <source>
        <dbReference type="ARBA" id="ARBA00010790"/>
    </source>
</evidence>
<keyword evidence="4 6" id="KW-0274">FAD</keyword>
<comment type="caution">
    <text evidence="9">The sequence shown here is derived from an EMBL/GenBank/DDBJ whole genome shotgun (WGS) entry which is preliminary data.</text>
</comment>
<dbReference type="EMBL" id="JARJCN010000079">
    <property type="protein sequence ID" value="KAJ7076687.1"/>
    <property type="molecule type" value="Genomic_DNA"/>
</dbReference>
<dbReference type="Pfam" id="PF00732">
    <property type="entry name" value="GMC_oxred_N"/>
    <property type="match status" value="1"/>
</dbReference>
<dbReference type="InterPro" id="IPR036188">
    <property type="entry name" value="FAD/NAD-bd_sf"/>
</dbReference>
<evidence type="ECO:0000256" key="1">
    <source>
        <dbReference type="ARBA" id="ARBA00001974"/>
    </source>
</evidence>
<evidence type="ECO:0000256" key="3">
    <source>
        <dbReference type="ARBA" id="ARBA00022630"/>
    </source>
</evidence>
<dbReference type="SUPFAM" id="SSF54373">
    <property type="entry name" value="FAD-linked reductases, C-terminal domain"/>
    <property type="match status" value="1"/>
</dbReference>
<evidence type="ECO:0000259" key="8">
    <source>
        <dbReference type="PROSITE" id="PS00624"/>
    </source>
</evidence>
<organism evidence="9 10">
    <name type="scientific">Mycena belliarum</name>
    <dbReference type="NCBI Taxonomy" id="1033014"/>
    <lineage>
        <taxon>Eukaryota</taxon>
        <taxon>Fungi</taxon>
        <taxon>Dikarya</taxon>
        <taxon>Basidiomycota</taxon>
        <taxon>Agaricomycotina</taxon>
        <taxon>Agaricomycetes</taxon>
        <taxon>Agaricomycetidae</taxon>
        <taxon>Agaricales</taxon>
        <taxon>Marasmiineae</taxon>
        <taxon>Mycenaceae</taxon>
        <taxon>Mycena</taxon>
    </lineage>
</organism>
<evidence type="ECO:0000313" key="10">
    <source>
        <dbReference type="Proteomes" id="UP001222325"/>
    </source>
</evidence>
<dbReference type="PANTHER" id="PTHR11552">
    <property type="entry name" value="GLUCOSE-METHANOL-CHOLINE GMC OXIDOREDUCTASE"/>
    <property type="match status" value="1"/>
</dbReference>
<evidence type="ECO:0000256" key="6">
    <source>
        <dbReference type="PIRSR" id="PIRSR000137-2"/>
    </source>
</evidence>
<evidence type="ECO:0000256" key="4">
    <source>
        <dbReference type="ARBA" id="ARBA00022827"/>
    </source>
</evidence>
<dbReference type="InterPro" id="IPR012132">
    <property type="entry name" value="GMC_OxRdtase"/>
</dbReference>
<comment type="similarity">
    <text evidence="2">Belongs to the GMC oxidoreductase family.</text>
</comment>
<name>A0AAD6XG62_9AGAR</name>
<accession>A0AAD6XG62</accession>
<dbReference type="InterPro" id="IPR007867">
    <property type="entry name" value="GMC_OxRtase_C"/>
</dbReference>
<dbReference type="InterPro" id="IPR000172">
    <property type="entry name" value="GMC_OxRdtase_N"/>
</dbReference>
<comment type="cofactor">
    <cofactor evidence="1 6">
        <name>FAD</name>
        <dbReference type="ChEBI" id="CHEBI:57692"/>
    </cofactor>
</comment>
<keyword evidence="3" id="KW-0285">Flavoprotein</keyword>